<sequence length="201" mass="23348">MIIIIVLMMVNCFFGDKKVIITMQDEPKLYLYAVTKEKVRMKFLPVRSCNDENMVYLKDLGDSLGIMFHNHNFLYAKPSDPSVILKDLDEEMLKEENVEQFKWLTKKYKFGYKIINGGKCLEVRGEAEPKTKYLNLKSCADIPEQVFDIEICYDVSRGKLSDKLIGYFVKNKIDDKSVKSGSTKKYFSYSYHDTKPSILAK</sequence>
<proteinExistence type="predicted"/>
<gene>
    <name evidence="2" type="ORF">TUBRATIS_004180</name>
</gene>
<evidence type="ECO:0000256" key="1">
    <source>
        <dbReference type="SAM" id="SignalP"/>
    </source>
</evidence>
<keyword evidence="1" id="KW-0732">Signal</keyword>
<accession>A0A437AP96</accession>
<protein>
    <submittedName>
        <fullName evidence="2">Uncharacterized protein</fullName>
    </submittedName>
</protein>
<evidence type="ECO:0000313" key="2">
    <source>
        <dbReference type="EMBL" id="RVD93065.1"/>
    </source>
</evidence>
<dbReference type="EMBL" id="RCSS01000091">
    <property type="protein sequence ID" value="RVD93065.1"/>
    <property type="molecule type" value="Genomic_DNA"/>
</dbReference>
<feature type="chain" id="PRO_5019216127" evidence="1">
    <location>
        <begin position="16"/>
        <end position="201"/>
    </location>
</feature>
<evidence type="ECO:0000313" key="3">
    <source>
        <dbReference type="Proteomes" id="UP000282876"/>
    </source>
</evidence>
<keyword evidence="3" id="KW-1185">Reference proteome</keyword>
<organism evidence="2 3">
    <name type="scientific">Tubulinosema ratisbonensis</name>
    <dbReference type="NCBI Taxonomy" id="291195"/>
    <lineage>
        <taxon>Eukaryota</taxon>
        <taxon>Fungi</taxon>
        <taxon>Fungi incertae sedis</taxon>
        <taxon>Microsporidia</taxon>
        <taxon>Tubulinosematoidea</taxon>
        <taxon>Tubulinosematidae</taxon>
        <taxon>Tubulinosema</taxon>
    </lineage>
</organism>
<name>A0A437AP96_9MICR</name>
<reference evidence="2 3" key="1">
    <citation type="submission" date="2018-10" db="EMBL/GenBank/DDBJ databases">
        <title>Draft genome sequence of the microsporidian Tubulinosema ratisbonensis.</title>
        <authorList>
            <person name="Polonais V."/>
            <person name="Peyretaillade E."/>
            <person name="Niehus S."/>
            <person name="Wawrzyniak I."/>
            <person name="Franchet A."/>
            <person name="Gaspin C."/>
            <person name="Reichstadt M."/>
            <person name="Belser C."/>
            <person name="Labadie K."/>
            <person name="Delbac F."/>
            <person name="Ferrandon D."/>
        </authorList>
    </citation>
    <scope>NUCLEOTIDE SEQUENCE [LARGE SCALE GENOMIC DNA]</scope>
    <source>
        <strain evidence="2 3">Franzen</strain>
    </source>
</reference>
<dbReference type="AlphaFoldDB" id="A0A437AP96"/>
<comment type="caution">
    <text evidence="2">The sequence shown here is derived from an EMBL/GenBank/DDBJ whole genome shotgun (WGS) entry which is preliminary data.</text>
</comment>
<dbReference type="Proteomes" id="UP000282876">
    <property type="component" value="Unassembled WGS sequence"/>
</dbReference>
<feature type="signal peptide" evidence="1">
    <location>
        <begin position="1"/>
        <end position="15"/>
    </location>
</feature>
<dbReference type="VEuPathDB" id="MicrosporidiaDB:TUBRATIS_004180"/>